<organism evidence="4 5">
    <name type="scientific">Leptotrombidium deliense</name>
    <dbReference type="NCBI Taxonomy" id="299467"/>
    <lineage>
        <taxon>Eukaryota</taxon>
        <taxon>Metazoa</taxon>
        <taxon>Ecdysozoa</taxon>
        <taxon>Arthropoda</taxon>
        <taxon>Chelicerata</taxon>
        <taxon>Arachnida</taxon>
        <taxon>Acari</taxon>
        <taxon>Acariformes</taxon>
        <taxon>Trombidiformes</taxon>
        <taxon>Prostigmata</taxon>
        <taxon>Anystina</taxon>
        <taxon>Parasitengona</taxon>
        <taxon>Trombiculoidea</taxon>
        <taxon>Trombiculidae</taxon>
        <taxon>Leptotrombidium</taxon>
    </lineage>
</organism>
<accession>A0A443SIY5</accession>
<dbReference type="AlphaFoldDB" id="A0A443SIY5"/>
<name>A0A443SIY5_9ACAR</name>
<gene>
    <name evidence="4" type="ORF">B4U80_05281</name>
</gene>
<dbReference type="SUPFAM" id="SSF48371">
    <property type="entry name" value="ARM repeat"/>
    <property type="match status" value="1"/>
</dbReference>
<keyword evidence="5" id="KW-1185">Reference proteome</keyword>
<dbReference type="Proteomes" id="UP000288716">
    <property type="component" value="Unassembled WGS sequence"/>
</dbReference>
<dbReference type="Pfam" id="PF05004">
    <property type="entry name" value="IFRD"/>
    <property type="match status" value="1"/>
</dbReference>
<dbReference type="Pfam" id="PF04836">
    <property type="entry name" value="IFRD_C"/>
    <property type="match status" value="1"/>
</dbReference>
<dbReference type="EMBL" id="NCKV01001978">
    <property type="protein sequence ID" value="RWS27491.1"/>
    <property type="molecule type" value="Genomic_DNA"/>
</dbReference>
<dbReference type="InterPro" id="IPR006921">
    <property type="entry name" value="Interferon-rel_develop_reg_C"/>
</dbReference>
<sequence>ANLQAKRALDAISGCNSCIASEDNDSIDVASVHSMSSSRFECDVDDVNCNDDECNGEEAYFDDFEEKLLQAFDNTSNKSVKSRCNALQLIKNAFTTRFMFDFIVERKLTVTDILERCLKRGKGEEQGYAAILATVVCISLGPGSETDAIFKEIQAHLLVTMLDPTALPWNRSKCSSALGLCCFIAGIGAESIDSIMDALHTVFSASFYKGNGVPPVHNPEITALHSSALLAWTLLLTIQSASLVLRLAEKHMKRIIELLDSSDVELRIAAGEAITVLHEISRECDADFEIDRMDILCEKLKALATDSQKFRAKKERRIQRSSFRDVLRAVEEGEPPSIQIKFGRERLLINSWSRKRQYDAFCQVLASGMNLHLTENELLRDIFELGPPLDLTIGQKTSKFERHMGNLAASKARTKTRGKLRDKRADVMAI</sequence>
<reference evidence="4 5" key="1">
    <citation type="journal article" date="2018" name="Gigascience">
        <title>Genomes of trombidid mites reveal novel predicted allergens and laterally-transferred genes associated with secondary metabolism.</title>
        <authorList>
            <person name="Dong X."/>
            <person name="Chaisiri K."/>
            <person name="Xia D."/>
            <person name="Armstrong S.D."/>
            <person name="Fang Y."/>
            <person name="Donnelly M.J."/>
            <person name="Kadowaki T."/>
            <person name="McGarry J.W."/>
            <person name="Darby A.C."/>
            <person name="Makepeace B.L."/>
        </authorList>
    </citation>
    <scope>NUCLEOTIDE SEQUENCE [LARGE SCALE GENOMIC DNA]</scope>
    <source>
        <strain evidence="4">UoL-UT</strain>
    </source>
</reference>
<evidence type="ECO:0000313" key="5">
    <source>
        <dbReference type="Proteomes" id="UP000288716"/>
    </source>
</evidence>
<dbReference type="OrthoDB" id="18978at2759"/>
<evidence type="ECO:0000259" key="2">
    <source>
        <dbReference type="Pfam" id="PF04836"/>
    </source>
</evidence>
<dbReference type="InterPro" id="IPR007701">
    <property type="entry name" value="Interferon-rel_develop_reg_N"/>
</dbReference>
<evidence type="ECO:0000259" key="3">
    <source>
        <dbReference type="Pfam" id="PF05004"/>
    </source>
</evidence>
<dbReference type="VEuPathDB" id="VectorBase:LDEU004546"/>
<comment type="similarity">
    <text evidence="1">Belongs to the IFRD family.</text>
</comment>
<dbReference type="PANTHER" id="PTHR12354">
    <property type="entry name" value="INTERFERON-RELATED DEVELOPMENTAL REGULATOR"/>
    <property type="match status" value="1"/>
</dbReference>
<feature type="non-terminal residue" evidence="4">
    <location>
        <position position="1"/>
    </location>
</feature>
<comment type="caution">
    <text evidence="4">The sequence shown here is derived from an EMBL/GenBank/DDBJ whole genome shotgun (WGS) entry which is preliminary data.</text>
</comment>
<dbReference type="InterPro" id="IPR016024">
    <property type="entry name" value="ARM-type_fold"/>
</dbReference>
<dbReference type="InterPro" id="IPR039777">
    <property type="entry name" value="IFRD"/>
</dbReference>
<evidence type="ECO:0000256" key="1">
    <source>
        <dbReference type="ARBA" id="ARBA00008828"/>
    </source>
</evidence>
<dbReference type="PANTHER" id="PTHR12354:SF1">
    <property type="entry name" value="INTERFERON-RELATED DEVELOPMENTAL REGULATOR 1"/>
    <property type="match status" value="1"/>
</dbReference>
<feature type="domain" description="Interferon-related developmental regulator C-terminal" evidence="2">
    <location>
        <begin position="376"/>
        <end position="425"/>
    </location>
</feature>
<feature type="domain" description="Interferon-related developmental regulator N-terminal" evidence="3">
    <location>
        <begin position="46"/>
        <end position="331"/>
    </location>
</feature>
<proteinExistence type="inferred from homology"/>
<dbReference type="STRING" id="299467.A0A443SIY5"/>
<protein>
    <submittedName>
        <fullName evidence="4">Interferon-related developmental regulator 1-like isoform X1</fullName>
    </submittedName>
</protein>
<evidence type="ECO:0000313" key="4">
    <source>
        <dbReference type="EMBL" id="RWS27491.1"/>
    </source>
</evidence>